<dbReference type="Gene3D" id="3.20.20.450">
    <property type="entry name" value="EAL domain"/>
    <property type="match status" value="1"/>
</dbReference>
<dbReference type="InterPro" id="IPR035919">
    <property type="entry name" value="EAL_sf"/>
</dbReference>
<dbReference type="PROSITE" id="PS50883">
    <property type="entry name" value="EAL"/>
    <property type="match status" value="1"/>
</dbReference>
<feature type="transmembrane region" description="Helical" evidence="1">
    <location>
        <begin position="12"/>
        <end position="29"/>
    </location>
</feature>
<dbReference type="PANTHER" id="PTHR33121:SF70">
    <property type="entry name" value="SIGNALING PROTEIN YKOW"/>
    <property type="match status" value="1"/>
</dbReference>
<feature type="transmembrane region" description="Helical" evidence="1">
    <location>
        <begin position="41"/>
        <end position="58"/>
    </location>
</feature>
<evidence type="ECO:0000256" key="1">
    <source>
        <dbReference type="SAM" id="Phobius"/>
    </source>
</evidence>
<dbReference type="AlphaFoldDB" id="I0GSD4"/>
<dbReference type="InterPro" id="IPR050706">
    <property type="entry name" value="Cyclic-di-GMP_PDE-like"/>
</dbReference>
<accession>I0GSD4</accession>
<feature type="transmembrane region" description="Helical" evidence="1">
    <location>
        <begin position="78"/>
        <end position="99"/>
    </location>
</feature>
<gene>
    <name evidence="3" type="ordered locus">SELR_19630</name>
</gene>
<feature type="transmembrane region" description="Helical" evidence="1">
    <location>
        <begin position="146"/>
        <end position="167"/>
    </location>
</feature>
<dbReference type="InterPro" id="IPR001633">
    <property type="entry name" value="EAL_dom"/>
</dbReference>
<reference evidence="3 4" key="1">
    <citation type="submission" date="2011-10" db="EMBL/GenBank/DDBJ databases">
        <title>Whole genome sequence of Selenomonas ruminantium subsp. lactilytica TAM6421.</title>
        <authorList>
            <person name="Oguchi A."/>
            <person name="Ankai A."/>
            <person name="Kaneko J."/>
            <person name="Yamada-Narita S."/>
            <person name="Fukui S."/>
            <person name="Takahashi M."/>
            <person name="Onodera T."/>
            <person name="Kojima S."/>
            <person name="Fushimi T."/>
            <person name="Abe N."/>
            <person name="Kamio Y."/>
            <person name="Yamazaki S."/>
            <person name="Fujita N."/>
        </authorList>
    </citation>
    <scope>NUCLEOTIDE SEQUENCE [LARGE SCALE GENOMIC DNA]</scope>
    <source>
        <strain evidence="4">NBRC 103574 / TAM6421</strain>
    </source>
</reference>
<dbReference type="eggNOG" id="COG2200">
    <property type="taxonomic scope" value="Bacteria"/>
</dbReference>
<evidence type="ECO:0000259" key="2">
    <source>
        <dbReference type="PROSITE" id="PS50883"/>
    </source>
</evidence>
<evidence type="ECO:0000313" key="4">
    <source>
        <dbReference type="Proteomes" id="UP000007887"/>
    </source>
</evidence>
<feature type="domain" description="EAL" evidence="2">
    <location>
        <begin position="391"/>
        <end position="642"/>
    </location>
</feature>
<keyword evidence="1" id="KW-0812">Transmembrane</keyword>
<proteinExistence type="predicted"/>
<dbReference type="Proteomes" id="UP000007887">
    <property type="component" value="Chromosome"/>
</dbReference>
<name>I0GSD4_SELRL</name>
<dbReference type="PANTHER" id="PTHR33121">
    <property type="entry name" value="CYCLIC DI-GMP PHOSPHODIESTERASE PDEF"/>
    <property type="match status" value="1"/>
</dbReference>
<dbReference type="SUPFAM" id="SSF141868">
    <property type="entry name" value="EAL domain-like"/>
    <property type="match status" value="1"/>
</dbReference>
<evidence type="ECO:0000313" key="3">
    <source>
        <dbReference type="EMBL" id="BAL83671.1"/>
    </source>
</evidence>
<protein>
    <recommendedName>
        <fullName evidence="2">EAL domain-containing protein</fullName>
    </recommendedName>
</protein>
<dbReference type="GO" id="GO:0071111">
    <property type="term" value="F:cyclic-guanylate-specific phosphodiesterase activity"/>
    <property type="evidence" value="ECO:0007669"/>
    <property type="project" value="InterPro"/>
</dbReference>
<dbReference type="PATRIC" id="fig|927704.6.peg.2036"/>
<dbReference type="RefSeq" id="WP_014425102.1">
    <property type="nucleotide sequence ID" value="NC_017068.1"/>
</dbReference>
<keyword evidence="1" id="KW-1133">Transmembrane helix</keyword>
<feature type="transmembrane region" description="Helical" evidence="1">
    <location>
        <begin position="202"/>
        <end position="219"/>
    </location>
</feature>
<sequence>MWNWLSNYNYDFALATIPVQLILMILYYLRRQLPTRQGRSFWWVMMMNLIMTITDIWACELNEVWRDYPVFFSYGLNIAYFFSFILRGWLLFVYASEVVNASLRWGRKFTLFMGLPAVLVCLLIASTPWTGAIFTMDPVTGYHNLAYYNAIYVSTWFYIVASVVVLLRCRKETAFRLQAGLYTCNVILAVGLIMRHSFMNTLVTSFFSLMAILIIYLTAQNPDSFRDRMVDVFNKSAFVEMVSELVLQEKEFSCFGIGIKNYSSFKTFYGASTMYKSLLDIGKWLEVQFPGFQVFYLGNGYMALLNHTLDYIDVQSMAEKISERFCYPWADSGGAKAALGINMVYISKSVPKKQVHSVVECLEEAFKEAHRRDMTDVYAADEALLEQLKRQEKVRVILGSALRENKMEIHLQPLYSVREDRIGAVEVLARLYDEELGYIPPHEFIPVAETDGNIMELGRQIFAKTCHFISTHDLDALGIDFLTVNISPAQCLNYNLGDELERIAVRHRISMDKIRLEVTESATGDMDSLLEQMRRLKNCGVSFLLDDFGAGTSNIVRVINLPFAMVKIDMQLIWAYFRSNSHMLIHVMHMFQEEKMDIIVEGVEDKHMAQQLAQIGCEYEQGYYFSRPLPEDELVDFLESHRKHHWLD</sequence>
<dbReference type="HOGENOM" id="CLU_000445_70_60_9"/>
<dbReference type="CDD" id="cd01948">
    <property type="entry name" value="EAL"/>
    <property type="match status" value="1"/>
</dbReference>
<dbReference type="OrthoDB" id="9805474at2"/>
<dbReference type="Pfam" id="PF00563">
    <property type="entry name" value="EAL"/>
    <property type="match status" value="1"/>
</dbReference>
<dbReference type="EMBL" id="AP012292">
    <property type="protein sequence ID" value="BAL83671.1"/>
    <property type="molecule type" value="Genomic_DNA"/>
</dbReference>
<keyword evidence="1" id="KW-0472">Membrane</keyword>
<feature type="transmembrane region" description="Helical" evidence="1">
    <location>
        <begin position="111"/>
        <end position="134"/>
    </location>
</feature>
<organism evidence="3 4">
    <name type="scientific">Selenomonas ruminantium subsp. lactilytica (strain NBRC 103574 / TAM6421)</name>
    <dbReference type="NCBI Taxonomy" id="927704"/>
    <lineage>
        <taxon>Bacteria</taxon>
        <taxon>Bacillati</taxon>
        <taxon>Bacillota</taxon>
        <taxon>Negativicutes</taxon>
        <taxon>Selenomonadales</taxon>
        <taxon>Selenomonadaceae</taxon>
        <taxon>Selenomonas</taxon>
    </lineage>
</organism>
<dbReference type="KEGG" id="sri:SELR_19630"/>
<dbReference type="SMART" id="SM00052">
    <property type="entry name" value="EAL"/>
    <property type="match status" value="1"/>
</dbReference>